<dbReference type="Gene3D" id="1.10.150.130">
    <property type="match status" value="1"/>
</dbReference>
<gene>
    <name evidence="5" type="ORF">QP939_04405</name>
</gene>
<evidence type="ECO:0000313" key="6">
    <source>
        <dbReference type="Proteomes" id="UP001227101"/>
    </source>
</evidence>
<evidence type="ECO:0000313" key="5">
    <source>
        <dbReference type="EMBL" id="WIV57928.1"/>
    </source>
</evidence>
<dbReference type="PANTHER" id="PTHR30349">
    <property type="entry name" value="PHAGE INTEGRASE-RELATED"/>
    <property type="match status" value="1"/>
</dbReference>
<dbReference type="Proteomes" id="UP001227101">
    <property type="component" value="Chromosome"/>
</dbReference>
<sequence length="501" mass="56591">MLHSRLSRMYVRAVELIFFSSGGWESWDVQRRPFIPDGMPVLVDDDLAFEDVSGLRPATVVNRWLRELPSSGCSAPSSWESYARVLRSWMEFIVDFGVTLFDERRPLKDALSAYAVHRACGPIEARFEVTTWDRHVSVLSSFYRWAVAQGHAQAEPFTYAQARTLYGDQVRDRQINLAVRRRPKAHVTIKYLERDFEALFLKALAGLTPDGAEDTGYRGRELARNAAIGRLGLATGLRRQEFTYLLVPEIPALPPKPSALPIPFRVPAGVTKGRKYRTTWITYQALVEVHHYLDLTRPLAVEGSPWRPPAKAGEPLLVTEVDPTGGRVNGKRVRWVALRPTERLRLVAPNGGSMLVAVRGDGGPFTAWATVFERASDRIRDRFDPRFPNVNPHRLRHTFAIRTLEMLVEGYYAQAAKLVKDTDADAALALYLSKADPLMVLRDLLGHSSVLTTEAYLRRLDMTRIYRNAYERAGQTHGLADIAAAEREADDEFSDEFEEAI</sequence>
<accession>A0ABY8XQN4</accession>
<dbReference type="InterPro" id="IPR004107">
    <property type="entry name" value="Integrase_SAM-like_N"/>
</dbReference>
<dbReference type="Gene3D" id="1.10.443.10">
    <property type="entry name" value="Intergrase catalytic core"/>
    <property type="match status" value="1"/>
</dbReference>
<dbReference type="RefSeq" id="WP_285455245.1">
    <property type="nucleotide sequence ID" value="NZ_CP127173.1"/>
</dbReference>
<evidence type="ECO:0000256" key="3">
    <source>
        <dbReference type="PROSITE-ProRule" id="PRU01248"/>
    </source>
</evidence>
<evidence type="ECO:0000259" key="4">
    <source>
        <dbReference type="PROSITE" id="PS51900"/>
    </source>
</evidence>
<dbReference type="InterPro" id="IPR050090">
    <property type="entry name" value="Tyrosine_recombinase_XerCD"/>
</dbReference>
<evidence type="ECO:0000256" key="1">
    <source>
        <dbReference type="ARBA" id="ARBA00023125"/>
    </source>
</evidence>
<dbReference type="InterPro" id="IPR044068">
    <property type="entry name" value="CB"/>
</dbReference>
<dbReference type="Pfam" id="PF02899">
    <property type="entry name" value="Phage_int_SAM_1"/>
    <property type="match status" value="1"/>
</dbReference>
<dbReference type="InterPro" id="IPR010998">
    <property type="entry name" value="Integrase_recombinase_N"/>
</dbReference>
<dbReference type="SUPFAM" id="SSF56349">
    <property type="entry name" value="DNA breaking-rejoining enzymes"/>
    <property type="match status" value="1"/>
</dbReference>
<organism evidence="5 6">
    <name type="scientific">Amycolatopsis nalaikhensis</name>
    <dbReference type="NCBI Taxonomy" id="715472"/>
    <lineage>
        <taxon>Bacteria</taxon>
        <taxon>Bacillati</taxon>
        <taxon>Actinomycetota</taxon>
        <taxon>Actinomycetes</taxon>
        <taxon>Pseudonocardiales</taxon>
        <taxon>Pseudonocardiaceae</taxon>
        <taxon>Amycolatopsis</taxon>
    </lineage>
</organism>
<feature type="domain" description="Core-binding (CB)" evidence="4">
    <location>
        <begin position="55"/>
        <end position="147"/>
    </location>
</feature>
<dbReference type="InterPro" id="IPR013762">
    <property type="entry name" value="Integrase-like_cat_sf"/>
</dbReference>
<keyword evidence="6" id="KW-1185">Reference proteome</keyword>
<keyword evidence="1 3" id="KW-0238">DNA-binding</keyword>
<keyword evidence="2" id="KW-0233">DNA recombination</keyword>
<dbReference type="EMBL" id="CP127173">
    <property type="protein sequence ID" value="WIV57928.1"/>
    <property type="molecule type" value="Genomic_DNA"/>
</dbReference>
<dbReference type="CDD" id="cd00397">
    <property type="entry name" value="DNA_BRE_C"/>
    <property type="match status" value="1"/>
</dbReference>
<dbReference type="PANTHER" id="PTHR30349:SF64">
    <property type="entry name" value="PROPHAGE INTEGRASE INTD-RELATED"/>
    <property type="match status" value="1"/>
</dbReference>
<name>A0ABY8XQN4_9PSEU</name>
<protein>
    <submittedName>
        <fullName evidence="5">Site-specific integrase</fullName>
    </submittedName>
</protein>
<reference evidence="5 6" key="1">
    <citation type="submission" date="2023-06" db="EMBL/GenBank/DDBJ databases">
        <authorList>
            <person name="Oyuntsetseg B."/>
            <person name="Kim S.B."/>
        </authorList>
    </citation>
    <scope>NUCLEOTIDE SEQUENCE [LARGE SCALE GENOMIC DNA]</scope>
    <source>
        <strain evidence="5 6">2-2</strain>
    </source>
</reference>
<proteinExistence type="predicted"/>
<dbReference type="InterPro" id="IPR011010">
    <property type="entry name" value="DNA_brk_join_enz"/>
</dbReference>
<evidence type="ECO:0000256" key="2">
    <source>
        <dbReference type="ARBA" id="ARBA00023172"/>
    </source>
</evidence>
<dbReference type="PROSITE" id="PS51900">
    <property type="entry name" value="CB"/>
    <property type="match status" value="1"/>
</dbReference>